<keyword evidence="1" id="KW-0812">Transmembrane</keyword>
<feature type="transmembrane region" description="Helical" evidence="1">
    <location>
        <begin position="120"/>
        <end position="141"/>
    </location>
</feature>
<dbReference type="InterPro" id="IPR048041">
    <property type="entry name" value="VpsF-like"/>
</dbReference>
<comment type="caution">
    <text evidence="2">The sequence shown here is derived from an EMBL/GenBank/DDBJ whole genome shotgun (WGS) entry which is preliminary data.</text>
</comment>
<dbReference type="EMBL" id="JBHRTK010000012">
    <property type="protein sequence ID" value="MFC3206567.1"/>
    <property type="molecule type" value="Genomic_DNA"/>
</dbReference>
<gene>
    <name evidence="2" type="ORF">ACFOHJ_10130</name>
</gene>
<feature type="transmembrane region" description="Helical" evidence="1">
    <location>
        <begin position="276"/>
        <end position="294"/>
    </location>
</feature>
<feature type="transmembrane region" description="Helical" evidence="1">
    <location>
        <begin position="386"/>
        <end position="408"/>
    </location>
</feature>
<sequence>MTARWTIDGQSPVYVGPRALRYPWRGVVDLLLVLAVVALMSLSDYALEFFGIPYNSLGGSIISKIHPATYLLAVALGLAVIGNPNPVVYVLGLLGRCLGSALLLVASILMWVFIARNKPGYSASFLIDTLIAASLIVMLFADAGNKARLIVARLVHCIMVVNCMLSIVEGLTGWRLFPFVLGGHEQTWEYRATALLGHPLIGGLVTGVYAVILLTVHEVRGLGERWRWPILLLCMAAMPFIGSRTAFVIVVVTAAAVAGLRVLRFLRGEPIDTRKLLALLVLAPLGVVVLAILFQQGLFDNFIGRFLNDNNSAQTRFRLYDLFDNLNMYDLFVGQSFVVLDTNVRLNGLSEGIENSWAGHLLRYGVVMSVVLWCGVAAWFGDVLRAAGRAGILPLVFVFLVISTTTGISAKSSMLTIPAVLILSLVARVPQEEAARVDNALLSRIGSRFRA</sequence>
<protein>
    <submittedName>
        <fullName evidence="2">VpsF family polysaccharide biosynthesis protein</fullName>
    </submittedName>
</protein>
<feature type="transmembrane region" description="Helical" evidence="1">
    <location>
        <begin position="361"/>
        <end position="380"/>
    </location>
</feature>
<dbReference type="RefSeq" id="WP_378220382.1">
    <property type="nucleotide sequence ID" value="NZ_JBHRTK010000012.1"/>
</dbReference>
<keyword evidence="1" id="KW-1133">Transmembrane helix</keyword>
<evidence type="ECO:0000313" key="3">
    <source>
        <dbReference type="Proteomes" id="UP001595583"/>
    </source>
</evidence>
<feature type="transmembrane region" description="Helical" evidence="1">
    <location>
        <begin position="59"/>
        <end position="81"/>
    </location>
</feature>
<feature type="transmembrane region" description="Helical" evidence="1">
    <location>
        <begin position="93"/>
        <end position="114"/>
    </location>
</feature>
<feature type="transmembrane region" description="Helical" evidence="1">
    <location>
        <begin position="153"/>
        <end position="174"/>
    </location>
</feature>
<keyword evidence="1" id="KW-0472">Membrane</keyword>
<dbReference type="Proteomes" id="UP001595583">
    <property type="component" value="Unassembled WGS sequence"/>
</dbReference>
<accession>A0ABV7KB51</accession>
<reference evidence="3" key="1">
    <citation type="journal article" date="2019" name="Int. J. Syst. Evol. Microbiol.">
        <title>The Global Catalogue of Microorganisms (GCM) 10K type strain sequencing project: providing services to taxonomists for standard genome sequencing and annotation.</title>
        <authorList>
            <consortium name="The Broad Institute Genomics Platform"/>
            <consortium name="The Broad Institute Genome Sequencing Center for Infectious Disease"/>
            <person name="Wu L."/>
            <person name="Ma J."/>
        </authorList>
    </citation>
    <scope>NUCLEOTIDE SEQUENCE [LARGE SCALE GENOMIC DNA]</scope>
    <source>
        <strain evidence="3">KCTC 52165</strain>
    </source>
</reference>
<feature type="transmembrane region" description="Helical" evidence="1">
    <location>
        <begin position="27"/>
        <end position="47"/>
    </location>
</feature>
<proteinExistence type="predicted"/>
<dbReference type="NCBIfam" id="NF038256">
    <property type="entry name" value="exopoly_VpsF"/>
    <property type="match status" value="1"/>
</dbReference>
<evidence type="ECO:0000313" key="2">
    <source>
        <dbReference type="EMBL" id="MFC3206567.1"/>
    </source>
</evidence>
<evidence type="ECO:0000256" key="1">
    <source>
        <dbReference type="SAM" id="Phobius"/>
    </source>
</evidence>
<name>A0ABV7KB51_9HYPH</name>
<feature type="transmembrane region" description="Helical" evidence="1">
    <location>
        <begin position="228"/>
        <end position="256"/>
    </location>
</feature>
<feature type="transmembrane region" description="Helical" evidence="1">
    <location>
        <begin position="194"/>
        <end position="216"/>
    </location>
</feature>
<keyword evidence="3" id="KW-1185">Reference proteome</keyword>
<organism evidence="2 3">
    <name type="scientific">Aquamicrobium soli</name>
    <dbReference type="NCBI Taxonomy" id="1811518"/>
    <lineage>
        <taxon>Bacteria</taxon>
        <taxon>Pseudomonadati</taxon>
        <taxon>Pseudomonadota</taxon>
        <taxon>Alphaproteobacteria</taxon>
        <taxon>Hyphomicrobiales</taxon>
        <taxon>Phyllobacteriaceae</taxon>
        <taxon>Aquamicrobium</taxon>
    </lineage>
</organism>